<dbReference type="Pfam" id="PF17820">
    <property type="entry name" value="PDZ_6"/>
    <property type="match status" value="1"/>
</dbReference>
<dbReference type="InterPro" id="IPR041489">
    <property type="entry name" value="PDZ_6"/>
</dbReference>
<dbReference type="EMBL" id="VOPW01000001">
    <property type="protein sequence ID" value="TXC65354.1"/>
    <property type="molecule type" value="Genomic_DNA"/>
</dbReference>
<feature type="domain" description="PDZ" evidence="2">
    <location>
        <begin position="66"/>
        <end position="101"/>
    </location>
</feature>
<evidence type="ECO:0000256" key="1">
    <source>
        <dbReference type="SAM" id="MobiDB-lite"/>
    </source>
</evidence>
<comment type="caution">
    <text evidence="3">The sequence shown here is derived from an EMBL/GenBank/DDBJ whole genome shotgun (WGS) entry which is preliminary data.</text>
</comment>
<feature type="compositionally biased region" description="Low complexity" evidence="1">
    <location>
        <begin position="128"/>
        <end position="137"/>
    </location>
</feature>
<organism evidence="3 4">
    <name type="scientific">Piscinibacter aquaticus</name>
    <dbReference type="NCBI Taxonomy" id="392597"/>
    <lineage>
        <taxon>Bacteria</taxon>
        <taxon>Pseudomonadati</taxon>
        <taxon>Pseudomonadota</taxon>
        <taxon>Betaproteobacteria</taxon>
        <taxon>Burkholderiales</taxon>
        <taxon>Sphaerotilaceae</taxon>
        <taxon>Piscinibacter</taxon>
    </lineage>
</organism>
<feature type="compositionally biased region" description="Basic residues" evidence="1">
    <location>
        <begin position="138"/>
        <end position="147"/>
    </location>
</feature>
<feature type="region of interest" description="Disordered" evidence="1">
    <location>
        <begin position="92"/>
        <end position="147"/>
    </location>
</feature>
<protein>
    <recommendedName>
        <fullName evidence="2">PDZ domain-containing protein</fullName>
    </recommendedName>
</protein>
<proteinExistence type="predicted"/>
<reference evidence="3 4" key="1">
    <citation type="submission" date="2019-08" db="EMBL/GenBank/DDBJ databases">
        <authorList>
            <person name="Khan S.A."/>
            <person name="Jeon C.O."/>
            <person name="Jeong S.E."/>
        </authorList>
    </citation>
    <scope>NUCLEOTIDE SEQUENCE [LARGE SCALE GENOMIC DNA]</scope>
    <source>
        <strain evidence="4">IMCC1728</strain>
    </source>
</reference>
<dbReference type="AlphaFoldDB" id="A0A5C6TXT1"/>
<evidence type="ECO:0000259" key="2">
    <source>
        <dbReference type="Pfam" id="PF17820"/>
    </source>
</evidence>
<dbReference type="Gene3D" id="2.30.42.10">
    <property type="match status" value="1"/>
</dbReference>
<sequence>MNIRTVIGAYGTPGVSLSIPIEIVLEIAAEMRRGGDIARPRLGAEFDDVSPQLALASGRGTTQGTVVNAVRRGSLAERMGLKPQDVIVAMNDKPISGSADHGAQPARLAPDGRHEAGGAARRGRADAEAGLAANAQARRLRASSKRP</sequence>
<accession>A0A5C6TXT1</accession>
<keyword evidence="4" id="KW-1185">Reference proteome</keyword>
<gene>
    <name evidence="3" type="ORF">FSC37_02310</name>
</gene>
<evidence type="ECO:0000313" key="4">
    <source>
        <dbReference type="Proteomes" id="UP000321832"/>
    </source>
</evidence>
<dbReference type="Proteomes" id="UP000321832">
    <property type="component" value="Unassembled WGS sequence"/>
</dbReference>
<dbReference type="SUPFAM" id="SSF50156">
    <property type="entry name" value="PDZ domain-like"/>
    <property type="match status" value="1"/>
</dbReference>
<evidence type="ECO:0000313" key="3">
    <source>
        <dbReference type="EMBL" id="TXC65354.1"/>
    </source>
</evidence>
<name>A0A5C6TXT1_9BURK</name>
<dbReference type="InterPro" id="IPR036034">
    <property type="entry name" value="PDZ_sf"/>
</dbReference>